<name>A0A090VR55_9FLAO</name>
<evidence type="ECO:0000313" key="8">
    <source>
        <dbReference type="Proteomes" id="UP000029641"/>
    </source>
</evidence>
<evidence type="ECO:0000259" key="6">
    <source>
        <dbReference type="PROSITE" id="PS50109"/>
    </source>
</evidence>
<evidence type="ECO:0000256" key="4">
    <source>
        <dbReference type="ARBA" id="ARBA00022777"/>
    </source>
</evidence>
<dbReference type="AlphaFoldDB" id="A0A090VR55"/>
<sequence length="47" mass="4953">MHTQGTGIGLNIVKSHLENLGGTIVFKSEEGKGSTFTLTLPNKAVIL</sequence>
<keyword evidence="5" id="KW-0902">Two-component regulatory system</keyword>
<dbReference type="PROSITE" id="PS50109">
    <property type="entry name" value="HIS_KIN"/>
    <property type="match status" value="1"/>
</dbReference>
<evidence type="ECO:0000313" key="7">
    <source>
        <dbReference type="EMBL" id="GAL65794.1"/>
    </source>
</evidence>
<dbReference type="Proteomes" id="UP000029641">
    <property type="component" value="Unassembled WGS sequence"/>
</dbReference>
<evidence type="ECO:0000256" key="2">
    <source>
        <dbReference type="ARBA" id="ARBA00012438"/>
    </source>
</evidence>
<dbReference type="EMBL" id="BBNR01000002">
    <property type="protein sequence ID" value="GAL65794.1"/>
    <property type="molecule type" value="Genomic_DNA"/>
</dbReference>
<keyword evidence="4 7" id="KW-0418">Kinase</keyword>
<dbReference type="Pfam" id="PF02518">
    <property type="entry name" value="HATPase_c"/>
    <property type="match status" value="1"/>
</dbReference>
<evidence type="ECO:0000256" key="3">
    <source>
        <dbReference type="ARBA" id="ARBA00022679"/>
    </source>
</evidence>
<dbReference type="SUPFAM" id="SSF55874">
    <property type="entry name" value="ATPase domain of HSP90 chaperone/DNA topoisomerase II/histidine kinase"/>
    <property type="match status" value="1"/>
</dbReference>
<dbReference type="InterPro" id="IPR003594">
    <property type="entry name" value="HATPase_dom"/>
</dbReference>
<keyword evidence="3" id="KW-0808">Transferase</keyword>
<dbReference type="GO" id="GO:0000160">
    <property type="term" value="P:phosphorelay signal transduction system"/>
    <property type="evidence" value="ECO:0007669"/>
    <property type="project" value="UniProtKB-KW"/>
</dbReference>
<dbReference type="InterPro" id="IPR036890">
    <property type="entry name" value="HATPase_C_sf"/>
</dbReference>
<protein>
    <recommendedName>
        <fullName evidence="2">histidine kinase</fullName>
        <ecNumber evidence="2">2.7.13.3</ecNumber>
    </recommendedName>
</protein>
<proteinExistence type="predicted"/>
<comment type="caution">
    <text evidence="7">The sequence shown here is derived from an EMBL/GenBank/DDBJ whole genome shotgun (WGS) entry which is preliminary data.</text>
</comment>
<reference evidence="7 8" key="1">
    <citation type="journal article" date="2014" name="Genome Announc.">
        <title>Draft Genome Sequence of Marine Flavobacterium Jejuia pallidilutea Strain 11shimoA1 and Pigmentation Mutants.</title>
        <authorList>
            <person name="Takatani N."/>
            <person name="Nakanishi M."/>
            <person name="Meirelles P."/>
            <person name="Mino S."/>
            <person name="Suda W."/>
            <person name="Oshima K."/>
            <person name="Hattori M."/>
            <person name="Ohkuma M."/>
            <person name="Hosokawa M."/>
            <person name="Miyashita K."/>
            <person name="Thompson F.L."/>
            <person name="Niwa A."/>
            <person name="Sawabe T."/>
            <person name="Sawabe T."/>
        </authorList>
    </citation>
    <scope>NUCLEOTIDE SEQUENCE [LARGE SCALE GENOMIC DNA]</scope>
    <source>
        <strain evidence="7 8">JCM 19301</strain>
    </source>
</reference>
<dbReference type="EC" id="2.7.13.3" evidence="2"/>
<gene>
    <name evidence="7" type="ORF">JCM19301_3479</name>
</gene>
<evidence type="ECO:0000256" key="5">
    <source>
        <dbReference type="ARBA" id="ARBA00023012"/>
    </source>
</evidence>
<dbReference type="PANTHER" id="PTHR43711">
    <property type="entry name" value="TWO-COMPONENT HISTIDINE KINASE"/>
    <property type="match status" value="1"/>
</dbReference>
<accession>A0A090VR55</accession>
<dbReference type="PRINTS" id="PR00344">
    <property type="entry name" value="BCTRLSENSOR"/>
</dbReference>
<organism evidence="7 8">
    <name type="scientific">Jejuia pallidilutea</name>
    <dbReference type="NCBI Taxonomy" id="504487"/>
    <lineage>
        <taxon>Bacteria</taxon>
        <taxon>Pseudomonadati</taxon>
        <taxon>Bacteroidota</taxon>
        <taxon>Flavobacteriia</taxon>
        <taxon>Flavobacteriales</taxon>
        <taxon>Flavobacteriaceae</taxon>
        <taxon>Jejuia</taxon>
    </lineage>
</organism>
<dbReference type="InterPro" id="IPR050736">
    <property type="entry name" value="Sensor_HK_Regulatory"/>
</dbReference>
<dbReference type="InterPro" id="IPR005467">
    <property type="entry name" value="His_kinase_dom"/>
</dbReference>
<dbReference type="GO" id="GO:0004673">
    <property type="term" value="F:protein histidine kinase activity"/>
    <property type="evidence" value="ECO:0007669"/>
    <property type="project" value="UniProtKB-EC"/>
</dbReference>
<dbReference type="RefSeq" id="WP_369384964.1">
    <property type="nucleotide sequence ID" value="NZ_BBNR01000002.1"/>
</dbReference>
<feature type="domain" description="Histidine kinase" evidence="6">
    <location>
        <begin position="1"/>
        <end position="44"/>
    </location>
</feature>
<dbReference type="Gene3D" id="3.30.565.10">
    <property type="entry name" value="Histidine kinase-like ATPase, C-terminal domain"/>
    <property type="match status" value="1"/>
</dbReference>
<comment type="catalytic activity">
    <reaction evidence="1">
        <text>ATP + protein L-histidine = ADP + protein N-phospho-L-histidine.</text>
        <dbReference type="EC" id="2.7.13.3"/>
    </reaction>
</comment>
<dbReference type="InterPro" id="IPR004358">
    <property type="entry name" value="Sig_transdc_His_kin-like_C"/>
</dbReference>
<evidence type="ECO:0000256" key="1">
    <source>
        <dbReference type="ARBA" id="ARBA00000085"/>
    </source>
</evidence>
<dbReference type="PANTHER" id="PTHR43711:SF1">
    <property type="entry name" value="HISTIDINE KINASE 1"/>
    <property type="match status" value="1"/>
</dbReference>